<dbReference type="GO" id="GO:0005737">
    <property type="term" value="C:cytoplasm"/>
    <property type="evidence" value="ECO:0007669"/>
    <property type="project" value="UniProtKB-SubCell"/>
</dbReference>
<keyword evidence="2 7" id="KW-0540">Nuclease</keyword>
<comment type="similarity">
    <text evidence="1 7">Belongs to the endoribonuclease YbeY family.</text>
</comment>
<accession>A0A9D9EQG2</accession>
<proteinExistence type="inferred from homology"/>
<keyword evidence="6 7" id="KW-0862">Zinc</keyword>
<keyword evidence="5 7" id="KW-0378">Hydrolase</keyword>
<keyword evidence="7" id="KW-0963">Cytoplasm</keyword>
<organism evidence="8 9">
    <name type="scientific">Candidatus Cryptobacteroides intestinavium</name>
    <dbReference type="NCBI Taxonomy" id="2840766"/>
    <lineage>
        <taxon>Bacteria</taxon>
        <taxon>Pseudomonadati</taxon>
        <taxon>Bacteroidota</taxon>
        <taxon>Bacteroidia</taxon>
        <taxon>Bacteroidales</taxon>
        <taxon>Candidatus Cryptobacteroides</taxon>
    </lineage>
</organism>
<evidence type="ECO:0000256" key="7">
    <source>
        <dbReference type="HAMAP-Rule" id="MF_00009"/>
    </source>
</evidence>
<dbReference type="InterPro" id="IPR023091">
    <property type="entry name" value="MetalPrtase_cat_dom_sf_prd"/>
</dbReference>
<dbReference type="NCBIfam" id="TIGR00043">
    <property type="entry name" value="rRNA maturation RNase YbeY"/>
    <property type="match status" value="1"/>
</dbReference>
<dbReference type="PANTHER" id="PTHR46986:SF1">
    <property type="entry name" value="ENDORIBONUCLEASE YBEY, CHLOROPLASTIC"/>
    <property type="match status" value="1"/>
</dbReference>
<dbReference type="Pfam" id="PF02130">
    <property type="entry name" value="YbeY"/>
    <property type="match status" value="1"/>
</dbReference>
<dbReference type="EMBL" id="JADIMI010000021">
    <property type="protein sequence ID" value="MBO8451768.1"/>
    <property type="molecule type" value="Genomic_DNA"/>
</dbReference>
<comment type="function">
    <text evidence="7">Single strand-specific metallo-endoribonuclease involved in late-stage 70S ribosome quality control and in maturation of the 3' terminus of the 16S rRNA.</text>
</comment>
<dbReference type="InterPro" id="IPR002036">
    <property type="entry name" value="YbeY"/>
</dbReference>
<feature type="binding site" evidence="7">
    <location>
        <position position="106"/>
    </location>
    <ligand>
        <name>Zn(2+)</name>
        <dbReference type="ChEBI" id="CHEBI:29105"/>
        <note>catalytic</note>
    </ligand>
</feature>
<dbReference type="GO" id="GO:0004222">
    <property type="term" value="F:metalloendopeptidase activity"/>
    <property type="evidence" value="ECO:0007669"/>
    <property type="project" value="InterPro"/>
</dbReference>
<sequence>MISYYFEDTDFVFKEKNLNGRWLRMVAESEVKRLGDISIIFCSDNYILDVNQRYLEHDYFTDIITFDYCEGDRLSGDLFISVDSVRENSLEYGTEFKDELNRVIVHGILHLIGYDDHTDEDVMTMREKENYYLDIRSHLR</sequence>
<dbReference type="EC" id="3.1.-.-" evidence="7"/>
<dbReference type="GO" id="GO:0006364">
    <property type="term" value="P:rRNA processing"/>
    <property type="evidence" value="ECO:0007669"/>
    <property type="project" value="UniProtKB-UniRule"/>
</dbReference>
<dbReference type="AlphaFoldDB" id="A0A9D9EQG2"/>
<keyword evidence="4 7" id="KW-0255">Endonuclease</keyword>
<evidence type="ECO:0000313" key="8">
    <source>
        <dbReference type="EMBL" id="MBO8451768.1"/>
    </source>
</evidence>
<keyword evidence="3 7" id="KW-0479">Metal-binding</keyword>
<feature type="binding site" evidence="7">
    <location>
        <position position="110"/>
    </location>
    <ligand>
        <name>Zn(2+)</name>
        <dbReference type="ChEBI" id="CHEBI:29105"/>
        <note>catalytic</note>
    </ligand>
</feature>
<reference evidence="8" key="1">
    <citation type="submission" date="2020-10" db="EMBL/GenBank/DDBJ databases">
        <authorList>
            <person name="Gilroy R."/>
        </authorList>
    </citation>
    <scope>NUCLEOTIDE SEQUENCE</scope>
    <source>
        <strain evidence="8">B1-20833</strain>
    </source>
</reference>
<protein>
    <recommendedName>
        <fullName evidence="7">Endoribonuclease YbeY</fullName>
        <ecNumber evidence="7">3.1.-.-</ecNumber>
    </recommendedName>
</protein>
<gene>
    <name evidence="7 8" type="primary">ybeY</name>
    <name evidence="8" type="ORF">IAC06_02635</name>
</gene>
<comment type="cofactor">
    <cofactor evidence="7">
        <name>Zn(2+)</name>
        <dbReference type="ChEBI" id="CHEBI:29105"/>
    </cofactor>
    <text evidence="7">Binds 1 zinc ion.</text>
</comment>
<evidence type="ECO:0000256" key="2">
    <source>
        <dbReference type="ARBA" id="ARBA00022722"/>
    </source>
</evidence>
<dbReference type="GO" id="GO:0004521">
    <property type="term" value="F:RNA endonuclease activity"/>
    <property type="evidence" value="ECO:0007669"/>
    <property type="project" value="UniProtKB-UniRule"/>
</dbReference>
<keyword evidence="7" id="KW-0698">rRNA processing</keyword>
<evidence type="ECO:0000256" key="6">
    <source>
        <dbReference type="ARBA" id="ARBA00022833"/>
    </source>
</evidence>
<evidence type="ECO:0000256" key="4">
    <source>
        <dbReference type="ARBA" id="ARBA00022759"/>
    </source>
</evidence>
<dbReference type="HAMAP" id="MF_00009">
    <property type="entry name" value="Endoribonucl_YbeY"/>
    <property type="match status" value="1"/>
</dbReference>
<dbReference type="InterPro" id="IPR020549">
    <property type="entry name" value="YbeY_CS"/>
</dbReference>
<feature type="binding site" evidence="7">
    <location>
        <position position="116"/>
    </location>
    <ligand>
        <name>Zn(2+)</name>
        <dbReference type="ChEBI" id="CHEBI:29105"/>
        <note>catalytic</note>
    </ligand>
</feature>
<comment type="caution">
    <text evidence="8">The sequence shown here is derived from an EMBL/GenBank/DDBJ whole genome shotgun (WGS) entry which is preliminary data.</text>
</comment>
<evidence type="ECO:0000256" key="5">
    <source>
        <dbReference type="ARBA" id="ARBA00022801"/>
    </source>
</evidence>
<dbReference type="Proteomes" id="UP000823661">
    <property type="component" value="Unassembled WGS sequence"/>
</dbReference>
<dbReference type="Gene3D" id="3.40.390.30">
    <property type="entry name" value="Metalloproteases ('zincins'), catalytic domain"/>
    <property type="match status" value="1"/>
</dbReference>
<keyword evidence="7" id="KW-0690">Ribosome biogenesis</keyword>
<dbReference type="GO" id="GO:0008270">
    <property type="term" value="F:zinc ion binding"/>
    <property type="evidence" value="ECO:0007669"/>
    <property type="project" value="UniProtKB-UniRule"/>
</dbReference>
<comment type="subcellular location">
    <subcellularLocation>
        <location evidence="7">Cytoplasm</location>
    </subcellularLocation>
</comment>
<dbReference type="PROSITE" id="PS01306">
    <property type="entry name" value="UPF0054"/>
    <property type="match status" value="1"/>
</dbReference>
<name>A0A9D9EQG2_9BACT</name>
<reference evidence="8" key="2">
    <citation type="journal article" date="2021" name="PeerJ">
        <title>Extensive microbial diversity within the chicken gut microbiome revealed by metagenomics and culture.</title>
        <authorList>
            <person name="Gilroy R."/>
            <person name="Ravi A."/>
            <person name="Getino M."/>
            <person name="Pursley I."/>
            <person name="Horton D.L."/>
            <person name="Alikhan N.F."/>
            <person name="Baker D."/>
            <person name="Gharbi K."/>
            <person name="Hall N."/>
            <person name="Watson M."/>
            <person name="Adriaenssens E.M."/>
            <person name="Foster-Nyarko E."/>
            <person name="Jarju S."/>
            <person name="Secka A."/>
            <person name="Antonio M."/>
            <person name="Oren A."/>
            <person name="Chaudhuri R.R."/>
            <person name="La Ragione R."/>
            <person name="Hildebrand F."/>
            <person name="Pallen M.J."/>
        </authorList>
    </citation>
    <scope>NUCLEOTIDE SEQUENCE</scope>
    <source>
        <strain evidence="8">B1-20833</strain>
    </source>
</reference>
<evidence type="ECO:0000256" key="3">
    <source>
        <dbReference type="ARBA" id="ARBA00022723"/>
    </source>
</evidence>
<dbReference type="SUPFAM" id="SSF55486">
    <property type="entry name" value="Metalloproteases ('zincins'), catalytic domain"/>
    <property type="match status" value="1"/>
</dbReference>
<dbReference type="PANTHER" id="PTHR46986">
    <property type="entry name" value="ENDORIBONUCLEASE YBEY, CHLOROPLASTIC"/>
    <property type="match status" value="1"/>
</dbReference>
<evidence type="ECO:0000313" key="9">
    <source>
        <dbReference type="Proteomes" id="UP000823661"/>
    </source>
</evidence>
<evidence type="ECO:0000256" key="1">
    <source>
        <dbReference type="ARBA" id="ARBA00010875"/>
    </source>
</evidence>